<dbReference type="Proteomes" id="UP000292627">
    <property type="component" value="Unassembled WGS sequence"/>
</dbReference>
<dbReference type="EMBL" id="SHMC01000003">
    <property type="protein sequence ID" value="TAA25618.1"/>
    <property type="molecule type" value="Genomic_DNA"/>
</dbReference>
<evidence type="ECO:0000313" key="2">
    <source>
        <dbReference type="EMBL" id="TAA25618.1"/>
    </source>
</evidence>
<dbReference type="OrthoDB" id="6021875at2"/>
<evidence type="ECO:0000256" key="1">
    <source>
        <dbReference type="SAM" id="Phobius"/>
    </source>
</evidence>
<keyword evidence="1" id="KW-0812">Transmembrane</keyword>
<reference evidence="2 3" key="1">
    <citation type="submission" date="2019-02" db="EMBL/GenBank/DDBJ databases">
        <title>WGS of Pseudoxanthomonas species novum from clinical isolates.</title>
        <authorList>
            <person name="Bernier A.-M."/>
            <person name="Bernard K."/>
            <person name="Vachon A."/>
        </authorList>
    </citation>
    <scope>NUCLEOTIDE SEQUENCE [LARGE SCALE GENOMIC DNA]</scope>
    <source>
        <strain evidence="2 3">NML171200</strain>
    </source>
</reference>
<dbReference type="AlphaFoldDB" id="A0A4Q8LAD3"/>
<comment type="caution">
    <text evidence="2">The sequence shown here is derived from an EMBL/GenBank/DDBJ whole genome shotgun (WGS) entry which is preliminary data.</text>
</comment>
<proteinExistence type="predicted"/>
<gene>
    <name evidence="2" type="ORF">EA660_09215</name>
</gene>
<feature type="transmembrane region" description="Helical" evidence="1">
    <location>
        <begin position="14"/>
        <end position="33"/>
    </location>
</feature>
<keyword evidence="1" id="KW-0472">Membrane</keyword>
<name>A0A4Q8LAD3_9GAMM</name>
<protein>
    <submittedName>
        <fullName evidence="2">Uncharacterized protein</fullName>
    </submittedName>
</protein>
<keyword evidence="1" id="KW-1133">Transmembrane helix</keyword>
<evidence type="ECO:0000313" key="3">
    <source>
        <dbReference type="Proteomes" id="UP000292627"/>
    </source>
</evidence>
<dbReference type="RefSeq" id="WP_130551242.1">
    <property type="nucleotide sequence ID" value="NZ_SHMC01000003.1"/>
</dbReference>
<accession>A0A4Q8LAD3</accession>
<sequence length="197" mass="21485">MNTTIATGWWRRNAGWLAGTLVLGALALWLPYWQARQRDLDLHPDIPVTAKPGQWARFAGARWRLVSAEVVEPGDRRLRGWLRKDAVVLLLRYEVVRAAGTDAALFETCRGAVTDAAGRRWEAGPNALPRLAGPRLPSGCGHGLDANGDQVTIAPGQPLLFQHAFVLPRAQDVHGLHARIELSPLAGVAGRHLDVPL</sequence>
<organism evidence="2 3">
    <name type="scientific">Pseudoxanthomonas winnipegensis</name>
    <dbReference type="NCBI Taxonomy" id="2480810"/>
    <lineage>
        <taxon>Bacteria</taxon>
        <taxon>Pseudomonadati</taxon>
        <taxon>Pseudomonadota</taxon>
        <taxon>Gammaproteobacteria</taxon>
        <taxon>Lysobacterales</taxon>
        <taxon>Lysobacteraceae</taxon>
        <taxon>Pseudoxanthomonas</taxon>
    </lineage>
</organism>